<dbReference type="InterPro" id="IPR016181">
    <property type="entry name" value="Acyl_CoA_acyltransferase"/>
</dbReference>
<dbReference type="CDD" id="cd04301">
    <property type="entry name" value="NAT_SF"/>
    <property type="match status" value="1"/>
</dbReference>
<dbReference type="SUPFAM" id="SSF55729">
    <property type="entry name" value="Acyl-CoA N-acyltransferases (Nat)"/>
    <property type="match status" value="1"/>
</dbReference>
<dbReference type="RefSeq" id="WP_176525184.1">
    <property type="nucleotide sequence ID" value="NZ_OCNJ01000006.1"/>
</dbReference>
<dbReference type="PANTHER" id="PTHR43877">
    <property type="entry name" value="AMINOALKYLPHOSPHONATE N-ACETYLTRANSFERASE-RELATED-RELATED"/>
    <property type="match status" value="1"/>
</dbReference>
<keyword evidence="2" id="KW-0012">Acyltransferase</keyword>
<dbReference type="AlphaFoldDB" id="A0A286GMV2"/>
<dbReference type="PANTHER" id="PTHR43877:SF5">
    <property type="entry name" value="BLL8307 PROTEIN"/>
    <property type="match status" value="1"/>
</dbReference>
<organism evidence="4 5">
    <name type="scientific">Caenispirillum bisanense</name>
    <dbReference type="NCBI Taxonomy" id="414052"/>
    <lineage>
        <taxon>Bacteria</taxon>
        <taxon>Pseudomonadati</taxon>
        <taxon>Pseudomonadota</taxon>
        <taxon>Alphaproteobacteria</taxon>
        <taxon>Rhodospirillales</taxon>
        <taxon>Novispirillaceae</taxon>
        <taxon>Caenispirillum</taxon>
    </lineage>
</organism>
<evidence type="ECO:0000256" key="2">
    <source>
        <dbReference type="ARBA" id="ARBA00023315"/>
    </source>
</evidence>
<dbReference type="PROSITE" id="PS51186">
    <property type="entry name" value="GNAT"/>
    <property type="match status" value="1"/>
</dbReference>
<dbReference type="Proteomes" id="UP000219621">
    <property type="component" value="Unassembled WGS sequence"/>
</dbReference>
<protein>
    <submittedName>
        <fullName evidence="4">Putative acetyltransferase</fullName>
    </submittedName>
</protein>
<dbReference type="Pfam" id="PF00583">
    <property type="entry name" value="Acetyltransf_1"/>
    <property type="match status" value="1"/>
</dbReference>
<accession>A0A286GMV2</accession>
<dbReference type="EMBL" id="OCNJ01000006">
    <property type="protein sequence ID" value="SOD96858.1"/>
    <property type="molecule type" value="Genomic_DNA"/>
</dbReference>
<dbReference type="InterPro" id="IPR000182">
    <property type="entry name" value="GNAT_dom"/>
</dbReference>
<evidence type="ECO:0000259" key="3">
    <source>
        <dbReference type="PROSITE" id="PS51186"/>
    </source>
</evidence>
<reference evidence="4 5" key="1">
    <citation type="submission" date="2017-09" db="EMBL/GenBank/DDBJ databases">
        <authorList>
            <person name="Ehlers B."/>
            <person name="Leendertz F.H."/>
        </authorList>
    </citation>
    <scope>NUCLEOTIDE SEQUENCE [LARGE SCALE GENOMIC DNA]</scope>
    <source>
        <strain evidence="4 5">USBA 140</strain>
    </source>
</reference>
<feature type="domain" description="N-acetyltransferase" evidence="3">
    <location>
        <begin position="7"/>
        <end position="153"/>
    </location>
</feature>
<evidence type="ECO:0000313" key="4">
    <source>
        <dbReference type="EMBL" id="SOD96858.1"/>
    </source>
</evidence>
<dbReference type="Gene3D" id="3.40.630.30">
    <property type="match status" value="1"/>
</dbReference>
<proteinExistence type="predicted"/>
<keyword evidence="5" id="KW-1185">Reference proteome</keyword>
<evidence type="ECO:0000256" key="1">
    <source>
        <dbReference type="ARBA" id="ARBA00022679"/>
    </source>
</evidence>
<keyword evidence="1 4" id="KW-0808">Transferase</keyword>
<evidence type="ECO:0000313" key="5">
    <source>
        <dbReference type="Proteomes" id="UP000219621"/>
    </source>
</evidence>
<sequence>MSPSLHITVADPREPAVAALVLEWLDLSAALTPAAESRHAFAVDRLADPRVTFFAARDGDAVVGCGALYRHDDHLGEVKSMYVRPSARGRGIARMILARVEEAARAAGLQTLSLETGASFTAALTLYESAGFVRCGPFAAYRPDPLSAFLTKPLAG</sequence>
<name>A0A286GMV2_9PROT</name>
<gene>
    <name evidence="4" type="ORF">SAMN05421508_106128</name>
</gene>
<dbReference type="InterPro" id="IPR050832">
    <property type="entry name" value="Bact_Acetyltransf"/>
</dbReference>
<dbReference type="GO" id="GO:0016747">
    <property type="term" value="F:acyltransferase activity, transferring groups other than amino-acyl groups"/>
    <property type="evidence" value="ECO:0007669"/>
    <property type="project" value="InterPro"/>
</dbReference>